<gene>
    <name evidence="6" type="ORF">CH339_12370</name>
</gene>
<comment type="caution">
    <text evidence="6">The sequence shown here is derived from an EMBL/GenBank/DDBJ whole genome shotgun (WGS) entry which is preliminary data.</text>
</comment>
<keyword evidence="1" id="KW-0805">Transcription regulation</keyword>
<evidence type="ECO:0000256" key="3">
    <source>
        <dbReference type="ARBA" id="ARBA00023163"/>
    </source>
</evidence>
<dbReference type="AlphaFoldDB" id="A0A327JKK9"/>
<evidence type="ECO:0000313" key="6">
    <source>
        <dbReference type="EMBL" id="RAI26827.1"/>
    </source>
</evidence>
<keyword evidence="7" id="KW-1185">Reference proteome</keyword>
<protein>
    <recommendedName>
        <fullName evidence="5">HTH rpiR-type domain-containing protein</fullName>
    </recommendedName>
</protein>
<feature type="region of interest" description="Disordered" evidence="4">
    <location>
        <begin position="75"/>
        <end position="96"/>
    </location>
</feature>
<dbReference type="InterPro" id="IPR035472">
    <property type="entry name" value="RpiR-like_SIS"/>
</dbReference>
<dbReference type="EMBL" id="NPEV01000025">
    <property type="protein sequence ID" value="RAI26827.1"/>
    <property type="molecule type" value="Genomic_DNA"/>
</dbReference>
<accession>A0A327JKK9</accession>
<dbReference type="Pfam" id="PF01380">
    <property type="entry name" value="SIS"/>
    <property type="match status" value="1"/>
</dbReference>
<dbReference type="PANTHER" id="PTHR30514">
    <property type="entry name" value="GLUCOKINASE"/>
    <property type="match status" value="1"/>
</dbReference>
<dbReference type="InterPro" id="IPR047640">
    <property type="entry name" value="RpiR-like"/>
</dbReference>
<dbReference type="GO" id="GO:1901135">
    <property type="term" value="P:carbohydrate derivative metabolic process"/>
    <property type="evidence" value="ECO:0007669"/>
    <property type="project" value="InterPro"/>
</dbReference>
<evidence type="ECO:0000256" key="1">
    <source>
        <dbReference type="ARBA" id="ARBA00023015"/>
    </source>
</evidence>
<feature type="domain" description="HTH rpiR-type" evidence="5">
    <location>
        <begin position="98"/>
        <end position="174"/>
    </location>
</feature>
<dbReference type="GO" id="GO:0003700">
    <property type="term" value="F:DNA-binding transcription factor activity"/>
    <property type="evidence" value="ECO:0007669"/>
    <property type="project" value="InterPro"/>
</dbReference>
<dbReference type="InterPro" id="IPR046348">
    <property type="entry name" value="SIS_dom_sf"/>
</dbReference>
<reference evidence="6 7" key="1">
    <citation type="submission" date="2017-07" db="EMBL/GenBank/DDBJ databases">
        <title>Draft Genome Sequences of Select Purple Nonsulfur Bacteria.</title>
        <authorList>
            <person name="Lasarre B."/>
            <person name="Mckinlay J.B."/>
        </authorList>
    </citation>
    <scope>NUCLEOTIDE SEQUENCE [LARGE SCALE GENOMIC DNA]</scope>
    <source>
        <strain evidence="6 7">DSM 11290</strain>
    </source>
</reference>
<dbReference type="InterPro" id="IPR036388">
    <property type="entry name" value="WH-like_DNA-bd_sf"/>
</dbReference>
<evidence type="ECO:0000256" key="2">
    <source>
        <dbReference type="ARBA" id="ARBA00023125"/>
    </source>
</evidence>
<evidence type="ECO:0000256" key="4">
    <source>
        <dbReference type="SAM" id="MobiDB-lite"/>
    </source>
</evidence>
<keyword evidence="3" id="KW-0804">Transcription</keyword>
<dbReference type="InterPro" id="IPR001347">
    <property type="entry name" value="SIS_dom"/>
</dbReference>
<dbReference type="PROSITE" id="PS51071">
    <property type="entry name" value="HTH_RPIR"/>
    <property type="match status" value="1"/>
</dbReference>
<name>A0A327JKK9_9HYPH</name>
<dbReference type="GO" id="GO:0097367">
    <property type="term" value="F:carbohydrate derivative binding"/>
    <property type="evidence" value="ECO:0007669"/>
    <property type="project" value="InterPro"/>
</dbReference>
<dbReference type="CDD" id="cd05013">
    <property type="entry name" value="SIS_RpiR"/>
    <property type="match status" value="1"/>
</dbReference>
<dbReference type="Gene3D" id="1.10.10.10">
    <property type="entry name" value="Winged helix-like DNA-binding domain superfamily/Winged helix DNA-binding domain"/>
    <property type="match status" value="1"/>
</dbReference>
<proteinExistence type="predicted"/>
<dbReference type="Pfam" id="PF01418">
    <property type="entry name" value="HTH_6"/>
    <property type="match status" value="1"/>
</dbReference>
<dbReference type="Gene3D" id="3.40.50.10490">
    <property type="entry name" value="Glucose-6-phosphate isomerase like protein, domain 1"/>
    <property type="match status" value="1"/>
</dbReference>
<dbReference type="Proteomes" id="UP000249299">
    <property type="component" value="Unassembled WGS sequence"/>
</dbReference>
<keyword evidence="2" id="KW-0238">DNA-binding</keyword>
<dbReference type="PANTHER" id="PTHR30514:SF18">
    <property type="entry name" value="RPIR-FAMILY TRANSCRIPTIONAL REGULATOR"/>
    <property type="match status" value="1"/>
</dbReference>
<dbReference type="SUPFAM" id="SSF53697">
    <property type="entry name" value="SIS domain"/>
    <property type="match status" value="1"/>
</dbReference>
<dbReference type="InterPro" id="IPR009057">
    <property type="entry name" value="Homeodomain-like_sf"/>
</dbReference>
<dbReference type="InterPro" id="IPR000281">
    <property type="entry name" value="HTH_RpiR"/>
</dbReference>
<sequence>MSEWASRMSATILATVFGFASFLETGPIWAAATRTILDKLYPRRIDCWCTIYRQIKLRSSFGHCMTQTFHESKAKETMVSDSPSRAPGNGPGNAGPPRRIDYRIFDVYSELPDTQKRLADAVLECRGNFSSYSAAELARMADVSKATAARFFRRLGYESYEAARIEARETPHWGSPLYDDSHAGQEPEAHARPASALADHFQRDIDNLSATRSFLSEADIAAAVERLVRAETVWVVGFRNSFALAHYARGLLLNVRGGIRQMPSQAFDLAEDMAGIGTNDLVLVVGFRRWPRMLSGILALLSARGIPTVLITDKTAAGTELPADITLRCQNRGAGMFDSYAAGISLLNYLVTQAGEALGGKARRHLEEVEDLHDALGDI</sequence>
<evidence type="ECO:0000259" key="5">
    <source>
        <dbReference type="PROSITE" id="PS51071"/>
    </source>
</evidence>
<evidence type="ECO:0000313" key="7">
    <source>
        <dbReference type="Proteomes" id="UP000249299"/>
    </source>
</evidence>
<organism evidence="6 7">
    <name type="scientific">Rhodobium orientis</name>
    <dbReference type="NCBI Taxonomy" id="34017"/>
    <lineage>
        <taxon>Bacteria</taxon>
        <taxon>Pseudomonadati</taxon>
        <taxon>Pseudomonadota</taxon>
        <taxon>Alphaproteobacteria</taxon>
        <taxon>Hyphomicrobiales</taxon>
        <taxon>Rhodobiaceae</taxon>
        <taxon>Rhodobium</taxon>
    </lineage>
</organism>
<dbReference type="GO" id="GO:0003677">
    <property type="term" value="F:DNA binding"/>
    <property type="evidence" value="ECO:0007669"/>
    <property type="project" value="UniProtKB-KW"/>
</dbReference>
<dbReference type="SUPFAM" id="SSF46689">
    <property type="entry name" value="Homeodomain-like"/>
    <property type="match status" value="1"/>
</dbReference>